<evidence type="ECO:0000256" key="1">
    <source>
        <dbReference type="ARBA" id="ARBA00010746"/>
    </source>
</evidence>
<comment type="caution">
    <text evidence="5">The sequence shown here is derived from an EMBL/GenBank/DDBJ whole genome shotgun (WGS) entry which is preliminary data.</text>
</comment>
<organism evidence="5 6">
    <name type="scientific">Malus domestica</name>
    <name type="common">Apple</name>
    <name type="synonym">Pyrus malus</name>
    <dbReference type="NCBI Taxonomy" id="3750"/>
    <lineage>
        <taxon>Eukaryota</taxon>
        <taxon>Viridiplantae</taxon>
        <taxon>Streptophyta</taxon>
        <taxon>Embryophyta</taxon>
        <taxon>Tracheophyta</taxon>
        <taxon>Spermatophyta</taxon>
        <taxon>Magnoliopsida</taxon>
        <taxon>eudicotyledons</taxon>
        <taxon>Gunneridae</taxon>
        <taxon>Pentapetalae</taxon>
        <taxon>rosids</taxon>
        <taxon>fabids</taxon>
        <taxon>Rosales</taxon>
        <taxon>Rosaceae</taxon>
        <taxon>Amygdaloideae</taxon>
        <taxon>Maleae</taxon>
        <taxon>Malus</taxon>
    </lineage>
</organism>
<evidence type="ECO:0000313" key="5">
    <source>
        <dbReference type="EMBL" id="RXH97619.1"/>
    </source>
</evidence>
<keyword evidence="3 4" id="KW-0964">Secreted</keyword>
<dbReference type="AlphaFoldDB" id="A0A498JNW9"/>
<evidence type="ECO:0000256" key="2">
    <source>
        <dbReference type="ARBA" id="ARBA00011738"/>
    </source>
</evidence>
<dbReference type="GO" id="GO:0009699">
    <property type="term" value="P:phenylpropanoid biosynthetic process"/>
    <property type="evidence" value="ECO:0007669"/>
    <property type="project" value="UniProtKB-ARBA"/>
</dbReference>
<comment type="subunit">
    <text evidence="2 4">Homodimer.</text>
</comment>
<feature type="signal peptide" evidence="4">
    <location>
        <begin position="1"/>
        <end position="24"/>
    </location>
</feature>
<proteinExistence type="inferred from homology"/>
<reference evidence="5 6" key="1">
    <citation type="submission" date="2018-10" db="EMBL/GenBank/DDBJ databases">
        <title>A high-quality apple genome assembly.</title>
        <authorList>
            <person name="Hu J."/>
        </authorList>
    </citation>
    <scope>NUCLEOTIDE SEQUENCE [LARGE SCALE GENOMIC DNA]</scope>
    <source>
        <strain evidence="6">cv. HFTH1</strain>
        <tissue evidence="5">Young leaf</tissue>
    </source>
</reference>
<comment type="function">
    <text evidence="4">Dirigent proteins impart stereoselectivity on the phenoxy radical-coupling reaction, yielding optically active lignans from two molecules of coniferyl alcohol in the biosynthesis of lignans, flavonolignans, and alkaloids and thus plays a central role in plant secondary metabolism.</text>
</comment>
<dbReference type="EMBL" id="RDQH01000331">
    <property type="protein sequence ID" value="RXH97619.1"/>
    <property type="molecule type" value="Genomic_DNA"/>
</dbReference>
<dbReference type="GO" id="GO:0048046">
    <property type="term" value="C:apoplast"/>
    <property type="evidence" value="ECO:0007669"/>
    <property type="project" value="UniProtKB-SubCell"/>
</dbReference>
<dbReference type="InterPro" id="IPR044859">
    <property type="entry name" value="Allene_oxi_cyc_Dirigent"/>
</dbReference>
<comment type="subcellular location">
    <subcellularLocation>
        <location evidence="4">Secreted</location>
        <location evidence="4">Extracellular space</location>
        <location evidence="4">Apoplast</location>
    </subcellularLocation>
</comment>
<dbReference type="InterPro" id="IPR004265">
    <property type="entry name" value="Dirigent"/>
</dbReference>
<dbReference type="Gene3D" id="2.40.480.10">
    <property type="entry name" value="Allene oxide cyclase-like"/>
    <property type="match status" value="1"/>
</dbReference>
<accession>A0A498JNW9</accession>
<keyword evidence="6" id="KW-1185">Reference proteome</keyword>
<name>A0A498JNW9_MALDO</name>
<feature type="chain" id="PRO_5019614890" description="Dirigent protein" evidence="4">
    <location>
        <begin position="25"/>
        <end position="190"/>
    </location>
</feature>
<evidence type="ECO:0000313" key="6">
    <source>
        <dbReference type="Proteomes" id="UP000290289"/>
    </source>
</evidence>
<dbReference type="Proteomes" id="UP000290289">
    <property type="component" value="Chromosome 5"/>
</dbReference>
<comment type="similarity">
    <text evidence="1 4">Belongs to the plant dirigent protein family.</text>
</comment>
<gene>
    <name evidence="5" type="ORF">DVH24_009944</name>
</gene>
<sequence length="190" mass="20922">MERGSLVLGLALTLLTVAVTPTHCSYHSHTLPNVHQEEKVTRLHFYLFDIISGDKPSAVEVARPYSTTNDSSPTPFGSVWAIDDPLREGPEATSKVIGNAQGLYVSSVQDESRLGLVMYVDFGFTEGKFKGSSFSVFSRNPVTETNRELAVVGGRGRFRMARGFAKLKTSYLNVTNGDAIIEYKVTLIHY</sequence>
<dbReference type="Pfam" id="PF03018">
    <property type="entry name" value="Dirigent"/>
    <property type="match status" value="1"/>
</dbReference>
<evidence type="ECO:0000256" key="3">
    <source>
        <dbReference type="ARBA" id="ARBA00022525"/>
    </source>
</evidence>
<keyword evidence="4" id="KW-0052">Apoplast</keyword>
<keyword evidence="4" id="KW-0732">Signal</keyword>
<dbReference type="PANTHER" id="PTHR21495">
    <property type="entry name" value="NUCLEOPORIN-RELATED"/>
    <property type="match status" value="1"/>
</dbReference>
<evidence type="ECO:0000256" key="4">
    <source>
        <dbReference type="RuleBase" id="RU363099"/>
    </source>
</evidence>
<protein>
    <recommendedName>
        <fullName evidence="4">Dirigent protein</fullName>
    </recommendedName>
</protein>